<gene>
    <name evidence="2" type="ORF">F8C82_13680</name>
</gene>
<name>A0A6L3ZBV2_9FLAO</name>
<keyword evidence="1" id="KW-0472">Membrane</keyword>
<feature type="transmembrane region" description="Helical" evidence="1">
    <location>
        <begin position="96"/>
        <end position="116"/>
    </location>
</feature>
<dbReference type="RefSeq" id="WP_151694182.1">
    <property type="nucleotide sequence ID" value="NZ_BMGX01000001.1"/>
</dbReference>
<comment type="caution">
    <text evidence="2">The sequence shown here is derived from an EMBL/GenBank/DDBJ whole genome shotgun (WGS) entry which is preliminary data.</text>
</comment>
<evidence type="ECO:0000313" key="2">
    <source>
        <dbReference type="EMBL" id="KAB2815144.1"/>
    </source>
</evidence>
<evidence type="ECO:0000256" key="1">
    <source>
        <dbReference type="SAM" id="Phobius"/>
    </source>
</evidence>
<dbReference type="AlphaFoldDB" id="A0A6L3ZBV2"/>
<feature type="transmembrane region" description="Helical" evidence="1">
    <location>
        <begin position="65"/>
        <end position="84"/>
    </location>
</feature>
<sequence>MDMIILSLLAISFIPVVFPLGKRLNKESSRTVLLATHLSYTLCYLFLFYAAYFLELYFGLELGDLYYYLIFSVIMIILNVVMWFRNKFPLEVRKQYNYIFSVVNILSTAYLVTSLLESNLLE</sequence>
<proteinExistence type="predicted"/>
<feature type="transmembrane region" description="Helical" evidence="1">
    <location>
        <begin position="33"/>
        <end position="53"/>
    </location>
</feature>
<evidence type="ECO:0000313" key="3">
    <source>
        <dbReference type="Proteomes" id="UP000484164"/>
    </source>
</evidence>
<feature type="transmembrane region" description="Helical" evidence="1">
    <location>
        <begin position="6"/>
        <end position="21"/>
    </location>
</feature>
<keyword evidence="3" id="KW-1185">Reference proteome</keyword>
<accession>A0A6L3ZBV2</accession>
<keyword evidence="1" id="KW-0812">Transmembrane</keyword>
<reference evidence="2 3" key="1">
    <citation type="submission" date="2019-10" db="EMBL/GenBank/DDBJ databases">
        <title>Genome sequence of Phaeocystidibacter marisrubri JCM30614 (type strain).</title>
        <authorList>
            <person name="Bowman J.P."/>
        </authorList>
    </citation>
    <scope>NUCLEOTIDE SEQUENCE [LARGE SCALE GENOMIC DNA]</scope>
    <source>
        <strain evidence="2 3">JCM 30614</strain>
    </source>
</reference>
<keyword evidence="1" id="KW-1133">Transmembrane helix</keyword>
<organism evidence="2 3">
    <name type="scientific">Phaeocystidibacter marisrubri</name>
    <dbReference type="NCBI Taxonomy" id="1577780"/>
    <lineage>
        <taxon>Bacteria</taxon>
        <taxon>Pseudomonadati</taxon>
        <taxon>Bacteroidota</taxon>
        <taxon>Flavobacteriia</taxon>
        <taxon>Flavobacteriales</taxon>
        <taxon>Phaeocystidibacteraceae</taxon>
        <taxon>Phaeocystidibacter</taxon>
    </lineage>
</organism>
<dbReference type="Proteomes" id="UP000484164">
    <property type="component" value="Unassembled WGS sequence"/>
</dbReference>
<protein>
    <submittedName>
        <fullName evidence="2">Uncharacterized protein</fullName>
    </submittedName>
</protein>
<dbReference type="EMBL" id="WBVQ01000003">
    <property type="protein sequence ID" value="KAB2815144.1"/>
    <property type="molecule type" value="Genomic_DNA"/>
</dbReference>